<evidence type="ECO:0000313" key="2">
    <source>
        <dbReference type="EMBL" id="KAK3263857.1"/>
    </source>
</evidence>
<accession>A0AAE0FPX9</accession>
<evidence type="ECO:0000313" key="3">
    <source>
        <dbReference type="Proteomes" id="UP001190700"/>
    </source>
</evidence>
<proteinExistence type="predicted"/>
<feature type="compositionally biased region" description="Basic and acidic residues" evidence="1">
    <location>
        <begin position="106"/>
        <end position="117"/>
    </location>
</feature>
<feature type="region of interest" description="Disordered" evidence="1">
    <location>
        <begin position="29"/>
        <end position="150"/>
    </location>
</feature>
<reference evidence="2 3" key="1">
    <citation type="journal article" date="2015" name="Genome Biol. Evol.">
        <title>Comparative Genomics of a Bacterivorous Green Alga Reveals Evolutionary Causalities and Consequences of Phago-Mixotrophic Mode of Nutrition.</title>
        <authorList>
            <person name="Burns J.A."/>
            <person name="Paasch A."/>
            <person name="Narechania A."/>
            <person name="Kim E."/>
        </authorList>
    </citation>
    <scope>NUCLEOTIDE SEQUENCE [LARGE SCALE GENOMIC DNA]</scope>
    <source>
        <strain evidence="2 3">PLY_AMNH</strain>
    </source>
</reference>
<name>A0AAE0FPX9_9CHLO</name>
<feature type="compositionally biased region" description="Low complexity" evidence="1">
    <location>
        <begin position="119"/>
        <end position="130"/>
    </location>
</feature>
<organism evidence="2 3">
    <name type="scientific">Cymbomonas tetramitiformis</name>
    <dbReference type="NCBI Taxonomy" id="36881"/>
    <lineage>
        <taxon>Eukaryota</taxon>
        <taxon>Viridiplantae</taxon>
        <taxon>Chlorophyta</taxon>
        <taxon>Pyramimonadophyceae</taxon>
        <taxon>Pyramimonadales</taxon>
        <taxon>Pyramimonadaceae</taxon>
        <taxon>Cymbomonas</taxon>
    </lineage>
</organism>
<feature type="compositionally biased region" description="Polar residues" evidence="1">
    <location>
        <begin position="267"/>
        <end position="277"/>
    </location>
</feature>
<feature type="compositionally biased region" description="Gly residues" evidence="1">
    <location>
        <begin position="308"/>
        <end position="318"/>
    </location>
</feature>
<dbReference type="AlphaFoldDB" id="A0AAE0FPX9"/>
<comment type="caution">
    <text evidence="2">The sequence shown here is derived from an EMBL/GenBank/DDBJ whole genome shotgun (WGS) entry which is preliminary data.</text>
</comment>
<feature type="compositionally biased region" description="Low complexity" evidence="1">
    <location>
        <begin position="377"/>
        <end position="387"/>
    </location>
</feature>
<evidence type="ECO:0000256" key="1">
    <source>
        <dbReference type="SAM" id="MobiDB-lite"/>
    </source>
</evidence>
<protein>
    <submittedName>
        <fullName evidence="2">Uncharacterized protein</fullName>
    </submittedName>
</protein>
<feature type="compositionally biased region" description="Pro residues" evidence="1">
    <location>
        <begin position="297"/>
        <end position="307"/>
    </location>
</feature>
<feature type="compositionally biased region" description="Basic and acidic residues" evidence="1">
    <location>
        <begin position="56"/>
        <end position="68"/>
    </location>
</feature>
<gene>
    <name evidence="2" type="ORF">CYMTET_27363</name>
</gene>
<feature type="compositionally biased region" description="Low complexity" evidence="1">
    <location>
        <begin position="319"/>
        <end position="353"/>
    </location>
</feature>
<keyword evidence="3" id="KW-1185">Reference proteome</keyword>
<feature type="compositionally biased region" description="Polar residues" evidence="1">
    <location>
        <begin position="34"/>
        <end position="48"/>
    </location>
</feature>
<sequence length="420" mass="42908">MPGDWDCLSSLSEAISSLNAMLREKAEAEAALTSRLTKTPSSRPISPSTQPPPRVQPEHREDISETRDAGYNVTVHVSPLKMGADESKGKPATQLSAAQQPPQPVPHRDQARPEKDLPAAAAGAKTTLTAQSPHPAMDHPIKSGRAATAHAMSSHVMQMLQKRALAARLVLQQAGTLGSVKCTLRIGDVEMDLGSPREAGAVLKLIGSSGADSPRSETIALVKSSTTTKNATATTAATTNVNTQTITIAATAPPPPPPSAGTPTSTVLSNSSTSATCLSPHRTNAGDIAILPQDPTTSPPPPPPPPGAGAGTPTGNGGRPASAPAKPSRPGGHPVPNNGSAAGPAPGLPAAGNQIRRSPTAIRAYQQFMKERTQNLSSPSLTSSQKSAAVPAGGMPPTYKGLTATNTAYSDKRVGGDINL</sequence>
<dbReference type="Proteomes" id="UP001190700">
    <property type="component" value="Unassembled WGS sequence"/>
</dbReference>
<feature type="region of interest" description="Disordered" evidence="1">
    <location>
        <begin position="248"/>
        <end position="404"/>
    </location>
</feature>
<dbReference type="EMBL" id="LGRX02014990">
    <property type="protein sequence ID" value="KAK3263857.1"/>
    <property type="molecule type" value="Genomic_DNA"/>
</dbReference>